<evidence type="ECO:0000259" key="9">
    <source>
        <dbReference type="Pfam" id="PF02771"/>
    </source>
</evidence>
<dbReference type="InterPro" id="IPR009075">
    <property type="entry name" value="AcylCo_DH/oxidase_C"/>
</dbReference>
<dbReference type="InterPro" id="IPR046373">
    <property type="entry name" value="Acyl-CoA_Oxase/DH_mid-dom_sf"/>
</dbReference>
<evidence type="ECO:0000256" key="4">
    <source>
        <dbReference type="ARBA" id="ARBA00022827"/>
    </source>
</evidence>
<dbReference type="SUPFAM" id="SSF47203">
    <property type="entry name" value="Acyl-CoA dehydrogenase C-terminal domain-like"/>
    <property type="match status" value="1"/>
</dbReference>
<dbReference type="AlphaFoldDB" id="A0A1M7RKG7"/>
<evidence type="ECO:0000256" key="6">
    <source>
        <dbReference type="RuleBase" id="RU362125"/>
    </source>
</evidence>
<dbReference type="Gene3D" id="1.10.540.10">
    <property type="entry name" value="Acyl-CoA dehydrogenase/oxidase, N-terminal domain"/>
    <property type="match status" value="1"/>
</dbReference>
<evidence type="ECO:0000259" key="8">
    <source>
        <dbReference type="Pfam" id="PF02770"/>
    </source>
</evidence>
<feature type="domain" description="Acyl-CoA dehydrogenase/oxidase C-terminal" evidence="7">
    <location>
        <begin position="226"/>
        <end position="372"/>
    </location>
</feature>
<dbReference type="GO" id="GO:0016627">
    <property type="term" value="F:oxidoreductase activity, acting on the CH-CH group of donors"/>
    <property type="evidence" value="ECO:0007669"/>
    <property type="project" value="InterPro"/>
</dbReference>
<evidence type="ECO:0000313" key="11">
    <source>
        <dbReference type="Proteomes" id="UP000184440"/>
    </source>
</evidence>
<dbReference type="EMBL" id="FRCS01000016">
    <property type="protein sequence ID" value="SHN46568.1"/>
    <property type="molecule type" value="Genomic_DNA"/>
</dbReference>
<organism evidence="10 11">
    <name type="scientific">Cryptosporangium aurantiacum</name>
    <dbReference type="NCBI Taxonomy" id="134849"/>
    <lineage>
        <taxon>Bacteria</taxon>
        <taxon>Bacillati</taxon>
        <taxon>Actinomycetota</taxon>
        <taxon>Actinomycetes</taxon>
        <taxon>Cryptosporangiales</taxon>
        <taxon>Cryptosporangiaceae</taxon>
        <taxon>Cryptosporangium</taxon>
    </lineage>
</organism>
<dbReference type="Pfam" id="PF00441">
    <property type="entry name" value="Acyl-CoA_dh_1"/>
    <property type="match status" value="1"/>
</dbReference>
<protein>
    <recommendedName>
        <fullName evidence="12">Acyl-CoA dehydrogenase</fullName>
    </recommendedName>
</protein>
<dbReference type="InterPro" id="IPR013786">
    <property type="entry name" value="AcylCoA_DH/ox_N"/>
</dbReference>
<evidence type="ECO:0000256" key="3">
    <source>
        <dbReference type="ARBA" id="ARBA00022630"/>
    </source>
</evidence>
<dbReference type="STRING" id="134849.SAMN05443668_116104"/>
<dbReference type="OrthoDB" id="3452288at2"/>
<reference evidence="10 11" key="1">
    <citation type="submission" date="2016-11" db="EMBL/GenBank/DDBJ databases">
        <authorList>
            <person name="Jaros S."/>
            <person name="Januszkiewicz K."/>
            <person name="Wedrychowicz H."/>
        </authorList>
    </citation>
    <scope>NUCLEOTIDE SEQUENCE [LARGE SCALE GENOMIC DNA]</scope>
    <source>
        <strain evidence="10 11">DSM 46144</strain>
    </source>
</reference>
<feature type="domain" description="Acyl-CoA dehydrogenase/oxidase N-terminal" evidence="9">
    <location>
        <begin position="11"/>
        <end position="118"/>
    </location>
</feature>
<name>A0A1M7RKG7_9ACTN</name>
<keyword evidence="11" id="KW-1185">Reference proteome</keyword>
<accession>A0A1M7RKG7</accession>
<sequence>MDFTPHDAFAAHREAARAWAAEHLKPEWVDDERLRGAHHHPELHRLLAAHGLLAAGWPAEYGGSDVDRGFADAVFEEIHDYGLAQDGWITTWMVLHTLLRTGTEEQKRTMIPAALRGEAIIVLGYTEPGSGSDMAAARTRAVPDGDHWVIDGAKMFTSTADQGTHVFLLTRTSEPKNRGLTFFLVPLDASGVEVQPVHTVGGQRTNATFYTGVRVPDSARVGAVDGGWDVVRIAMVFERGTRNGNHRPGLLDRAASWARDAGVVDDPGVAEQLARLAIDEEVARLLTARAEWITRDGGLPGVEGSMAKLFTSEAAQRQHAALLDLLGAEAVLDQRAPDAPLAGEVEFAFRNSLVDTIYGGTSEIMREIIAAGRLGLPRSRPKER</sequence>
<dbReference type="Proteomes" id="UP000184440">
    <property type="component" value="Unassembled WGS sequence"/>
</dbReference>
<keyword evidence="4 6" id="KW-0274">FAD</keyword>
<dbReference type="InterPro" id="IPR006091">
    <property type="entry name" value="Acyl-CoA_Oxase/DH_mid-dom"/>
</dbReference>
<dbReference type="InterPro" id="IPR036250">
    <property type="entry name" value="AcylCo_DH-like_C"/>
</dbReference>
<dbReference type="SUPFAM" id="SSF56645">
    <property type="entry name" value="Acyl-CoA dehydrogenase NM domain-like"/>
    <property type="match status" value="1"/>
</dbReference>
<feature type="domain" description="Acyl-CoA oxidase/dehydrogenase middle" evidence="8">
    <location>
        <begin position="123"/>
        <end position="208"/>
    </location>
</feature>
<dbReference type="InterPro" id="IPR052161">
    <property type="entry name" value="Mycobact_Acyl-CoA_DH"/>
</dbReference>
<dbReference type="RefSeq" id="WP_073263662.1">
    <property type="nucleotide sequence ID" value="NZ_FRCS01000016.1"/>
</dbReference>
<dbReference type="Gene3D" id="1.20.140.10">
    <property type="entry name" value="Butyryl-CoA Dehydrogenase, subunit A, domain 3"/>
    <property type="match status" value="1"/>
</dbReference>
<keyword evidence="5 6" id="KW-0560">Oxidoreductase</keyword>
<evidence type="ECO:0008006" key="12">
    <source>
        <dbReference type="Google" id="ProtNLM"/>
    </source>
</evidence>
<evidence type="ECO:0000259" key="7">
    <source>
        <dbReference type="Pfam" id="PF00441"/>
    </source>
</evidence>
<keyword evidence="3 6" id="KW-0285">Flavoprotein</keyword>
<dbReference type="GO" id="GO:0005886">
    <property type="term" value="C:plasma membrane"/>
    <property type="evidence" value="ECO:0007669"/>
    <property type="project" value="TreeGrafter"/>
</dbReference>
<dbReference type="InterPro" id="IPR009100">
    <property type="entry name" value="AcylCoA_DH/oxidase_NM_dom_sf"/>
</dbReference>
<dbReference type="InterPro" id="IPR037069">
    <property type="entry name" value="AcylCoA_DH/ox_N_sf"/>
</dbReference>
<proteinExistence type="inferred from homology"/>
<evidence type="ECO:0000313" key="10">
    <source>
        <dbReference type="EMBL" id="SHN46568.1"/>
    </source>
</evidence>
<dbReference type="PANTHER" id="PTHR43292:SF3">
    <property type="entry name" value="ACYL-COA DEHYDROGENASE FADE29"/>
    <property type="match status" value="1"/>
</dbReference>
<evidence type="ECO:0000256" key="2">
    <source>
        <dbReference type="ARBA" id="ARBA00009347"/>
    </source>
</evidence>
<comment type="similarity">
    <text evidence="2 6">Belongs to the acyl-CoA dehydrogenase family.</text>
</comment>
<evidence type="ECO:0000256" key="5">
    <source>
        <dbReference type="ARBA" id="ARBA00023002"/>
    </source>
</evidence>
<dbReference type="PANTHER" id="PTHR43292">
    <property type="entry name" value="ACYL-COA DEHYDROGENASE"/>
    <property type="match status" value="1"/>
</dbReference>
<dbReference type="Pfam" id="PF02770">
    <property type="entry name" value="Acyl-CoA_dh_M"/>
    <property type="match status" value="1"/>
</dbReference>
<evidence type="ECO:0000256" key="1">
    <source>
        <dbReference type="ARBA" id="ARBA00001974"/>
    </source>
</evidence>
<dbReference type="Gene3D" id="2.40.110.10">
    <property type="entry name" value="Butyryl-CoA Dehydrogenase, subunit A, domain 2"/>
    <property type="match status" value="1"/>
</dbReference>
<dbReference type="GO" id="GO:0050660">
    <property type="term" value="F:flavin adenine dinucleotide binding"/>
    <property type="evidence" value="ECO:0007669"/>
    <property type="project" value="InterPro"/>
</dbReference>
<comment type="cofactor">
    <cofactor evidence="1 6">
        <name>FAD</name>
        <dbReference type="ChEBI" id="CHEBI:57692"/>
    </cofactor>
</comment>
<gene>
    <name evidence="10" type="ORF">SAMN05443668_116104</name>
</gene>
<dbReference type="Pfam" id="PF02771">
    <property type="entry name" value="Acyl-CoA_dh_N"/>
    <property type="match status" value="1"/>
</dbReference>